<keyword evidence="7" id="KW-1185">Reference proteome</keyword>
<accession>A0A4R6J1V2</accession>
<keyword evidence="4" id="KW-0812">Transmembrane</keyword>
<dbReference type="PRINTS" id="PR00032">
    <property type="entry name" value="HTHARAC"/>
</dbReference>
<name>A0A4R6J1V2_9BACT</name>
<dbReference type="AlphaFoldDB" id="A0A4R6J1V2"/>
<feature type="transmembrane region" description="Helical" evidence="4">
    <location>
        <begin position="58"/>
        <end position="78"/>
    </location>
</feature>
<dbReference type="GO" id="GO:0003700">
    <property type="term" value="F:DNA-binding transcription factor activity"/>
    <property type="evidence" value="ECO:0007669"/>
    <property type="project" value="InterPro"/>
</dbReference>
<evidence type="ECO:0000256" key="3">
    <source>
        <dbReference type="ARBA" id="ARBA00023163"/>
    </source>
</evidence>
<feature type="transmembrane region" description="Helical" evidence="4">
    <location>
        <begin position="175"/>
        <end position="191"/>
    </location>
</feature>
<evidence type="ECO:0000259" key="5">
    <source>
        <dbReference type="PROSITE" id="PS01124"/>
    </source>
</evidence>
<dbReference type="RefSeq" id="WP_133473841.1">
    <property type="nucleotide sequence ID" value="NZ_SNWP01000010.1"/>
</dbReference>
<evidence type="ECO:0000256" key="2">
    <source>
        <dbReference type="ARBA" id="ARBA00023125"/>
    </source>
</evidence>
<dbReference type="EMBL" id="SNWP01000010">
    <property type="protein sequence ID" value="TDO29239.1"/>
    <property type="molecule type" value="Genomic_DNA"/>
</dbReference>
<dbReference type="InterPro" id="IPR020449">
    <property type="entry name" value="Tscrpt_reg_AraC-type_HTH"/>
</dbReference>
<evidence type="ECO:0000313" key="6">
    <source>
        <dbReference type="EMBL" id="TDO29239.1"/>
    </source>
</evidence>
<keyword evidence="1" id="KW-0805">Transcription regulation</keyword>
<dbReference type="OrthoDB" id="5492415at2"/>
<evidence type="ECO:0000256" key="4">
    <source>
        <dbReference type="SAM" id="Phobius"/>
    </source>
</evidence>
<dbReference type="SMART" id="SM00342">
    <property type="entry name" value="HTH_ARAC"/>
    <property type="match status" value="1"/>
</dbReference>
<dbReference type="Proteomes" id="UP000295741">
    <property type="component" value="Unassembled WGS sequence"/>
</dbReference>
<dbReference type="Gene3D" id="1.10.10.60">
    <property type="entry name" value="Homeodomain-like"/>
    <property type="match status" value="2"/>
</dbReference>
<sequence length="407" mass="46812">MFSYVGLGVDLLLILLLISKKGKSLADRILLIWLIIIGCQLLLYALSLQTITIHNIHWLLGTSIPFPLLHGPMLYLYTAATTHMLPRRRYLLLFHFLPALIGILLFTPVFLLSANEKMAFIAQPANEYKTANFIRIVLLQVSGFVYVLWCLFLLRRHTTNIRQEFSYEEKINLNWLRYFIYGLAAVWIIIVCTRNDYYIFQTVVLFIVFLGYFGIRQVGIFTTARQAHHNMVIENHWQPAIAVEKGIGEDVDTSANTNAPQIQQEDDATERLPRKKYANSGVTAEMAMEIHKRLVYCMGTEKLFTEPDLSLYMLSQKIKVHPNYLSQVINEKEGKTFFEYINALRIEEFKRLVALPESKKFTIISLAYDCGFNSKSSFNKNFRKVTGLSPSDYLQSIGLEKDPDAAL</sequence>
<feature type="transmembrane region" description="Helical" evidence="4">
    <location>
        <begin position="133"/>
        <end position="154"/>
    </location>
</feature>
<keyword evidence="4" id="KW-0472">Membrane</keyword>
<dbReference type="InterPro" id="IPR009057">
    <property type="entry name" value="Homeodomain-like_sf"/>
</dbReference>
<feature type="domain" description="HTH araC/xylS-type" evidence="5">
    <location>
        <begin position="304"/>
        <end position="396"/>
    </location>
</feature>
<dbReference type="PANTHER" id="PTHR43280">
    <property type="entry name" value="ARAC-FAMILY TRANSCRIPTIONAL REGULATOR"/>
    <property type="match status" value="1"/>
</dbReference>
<reference evidence="6 7" key="1">
    <citation type="submission" date="2019-03" db="EMBL/GenBank/DDBJ databases">
        <title>Genomic Encyclopedia of Archaeal and Bacterial Type Strains, Phase II (KMG-II): from individual species to whole genera.</title>
        <authorList>
            <person name="Goeker M."/>
        </authorList>
    </citation>
    <scope>NUCLEOTIDE SEQUENCE [LARGE SCALE GENOMIC DNA]</scope>
    <source>
        <strain evidence="6 7">DSM 28323</strain>
    </source>
</reference>
<evidence type="ECO:0000313" key="7">
    <source>
        <dbReference type="Proteomes" id="UP000295741"/>
    </source>
</evidence>
<dbReference type="Pfam" id="PF12833">
    <property type="entry name" value="HTH_18"/>
    <property type="match status" value="1"/>
</dbReference>
<protein>
    <submittedName>
        <fullName evidence="6">Helix-turn-helix protein</fullName>
    </submittedName>
</protein>
<gene>
    <name evidence="6" type="ORF">BC659_1322</name>
</gene>
<comment type="caution">
    <text evidence="6">The sequence shown here is derived from an EMBL/GenBank/DDBJ whole genome shotgun (WGS) entry which is preliminary data.</text>
</comment>
<keyword evidence="2" id="KW-0238">DNA-binding</keyword>
<keyword evidence="3" id="KW-0804">Transcription</keyword>
<dbReference type="PANTHER" id="PTHR43280:SF2">
    <property type="entry name" value="HTH-TYPE TRANSCRIPTIONAL REGULATOR EXSA"/>
    <property type="match status" value="1"/>
</dbReference>
<organism evidence="6 7">
    <name type="scientific">Sediminibacterium goheungense</name>
    <dbReference type="NCBI Taxonomy" id="1086393"/>
    <lineage>
        <taxon>Bacteria</taxon>
        <taxon>Pseudomonadati</taxon>
        <taxon>Bacteroidota</taxon>
        <taxon>Chitinophagia</taxon>
        <taxon>Chitinophagales</taxon>
        <taxon>Chitinophagaceae</taxon>
        <taxon>Sediminibacterium</taxon>
    </lineage>
</organism>
<dbReference type="InterPro" id="IPR018060">
    <property type="entry name" value="HTH_AraC"/>
</dbReference>
<dbReference type="PROSITE" id="PS01124">
    <property type="entry name" value="HTH_ARAC_FAMILY_2"/>
    <property type="match status" value="1"/>
</dbReference>
<dbReference type="SUPFAM" id="SSF46689">
    <property type="entry name" value="Homeodomain-like"/>
    <property type="match status" value="1"/>
</dbReference>
<dbReference type="GO" id="GO:0043565">
    <property type="term" value="F:sequence-specific DNA binding"/>
    <property type="evidence" value="ECO:0007669"/>
    <property type="project" value="InterPro"/>
</dbReference>
<feature type="transmembrane region" description="Helical" evidence="4">
    <location>
        <begin position="197"/>
        <end position="215"/>
    </location>
</feature>
<proteinExistence type="predicted"/>
<feature type="transmembrane region" description="Helical" evidence="4">
    <location>
        <begin position="29"/>
        <end position="46"/>
    </location>
</feature>
<keyword evidence="4" id="KW-1133">Transmembrane helix</keyword>
<feature type="transmembrane region" description="Helical" evidence="4">
    <location>
        <begin position="90"/>
        <end position="113"/>
    </location>
</feature>
<evidence type="ECO:0000256" key="1">
    <source>
        <dbReference type="ARBA" id="ARBA00023015"/>
    </source>
</evidence>